<dbReference type="InterPro" id="IPR051135">
    <property type="entry name" value="Gal/GlcNAc/GalNAc_ST"/>
</dbReference>
<dbReference type="Proteomes" id="UP000828390">
    <property type="component" value="Unassembled WGS sequence"/>
</dbReference>
<dbReference type="EMBL" id="JAIWYP010000004">
    <property type="protein sequence ID" value="KAH3829791.1"/>
    <property type="molecule type" value="Genomic_DNA"/>
</dbReference>
<evidence type="ECO:0000313" key="1">
    <source>
        <dbReference type="EMBL" id="KAH3829791.1"/>
    </source>
</evidence>
<gene>
    <name evidence="1" type="ORF">DPMN_103020</name>
</gene>
<dbReference type="InterPro" id="IPR027417">
    <property type="entry name" value="P-loop_NTPase"/>
</dbReference>
<keyword evidence="2" id="KW-1185">Reference proteome</keyword>
<dbReference type="GO" id="GO:0001517">
    <property type="term" value="F:N-acetylglucosamine 6-O-sulfotransferase activity"/>
    <property type="evidence" value="ECO:0007669"/>
    <property type="project" value="TreeGrafter"/>
</dbReference>
<reference evidence="1" key="1">
    <citation type="journal article" date="2019" name="bioRxiv">
        <title>The Genome of the Zebra Mussel, Dreissena polymorpha: A Resource for Invasive Species Research.</title>
        <authorList>
            <person name="McCartney M.A."/>
            <person name="Auch B."/>
            <person name="Kono T."/>
            <person name="Mallez S."/>
            <person name="Zhang Y."/>
            <person name="Obille A."/>
            <person name="Becker A."/>
            <person name="Abrahante J.E."/>
            <person name="Garbe J."/>
            <person name="Badalamenti J.P."/>
            <person name="Herman A."/>
            <person name="Mangelson H."/>
            <person name="Liachko I."/>
            <person name="Sullivan S."/>
            <person name="Sone E.D."/>
            <person name="Koren S."/>
            <person name="Silverstein K.A.T."/>
            <person name="Beckman K.B."/>
            <person name="Gohl D.M."/>
        </authorList>
    </citation>
    <scope>NUCLEOTIDE SEQUENCE</scope>
    <source>
        <strain evidence="1">Duluth1</strain>
        <tissue evidence="1">Whole animal</tissue>
    </source>
</reference>
<dbReference type="Gene3D" id="3.40.50.300">
    <property type="entry name" value="P-loop containing nucleotide triphosphate hydrolases"/>
    <property type="match status" value="1"/>
</dbReference>
<protein>
    <recommendedName>
        <fullName evidence="3">Sulfotransferase</fullName>
    </recommendedName>
</protein>
<dbReference type="GO" id="GO:0006044">
    <property type="term" value="P:N-acetylglucosamine metabolic process"/>
    <property type="evidence" value="ECO:0007669"/>
    <property type="project" value="TreeGrafter"/>
</dbReference>
<dbReference type="AlphaFoldDB" id="A0A9D4JZQ9"/>
<sequence length="176" mass="21381">MEIYKINYELFLKDYDDTSNVRIVHLVRDPRAMMDSQLRKNDLNVTVFSEFVSRTRYMCWRIMRDLKLLEDLKKMYPNVFYSLRYEDLVADPLKISRDLFRFIGMEFGNTDERYVRETSIDHRYNSTDRAVVWRRHIRQTHLDAVNDLCHEVYNNLGYVRLDDIDDVRDLNVKVHS</sequence>
<comment type="caution">
    <text evidence="1">The sequence shown here is derived from an EMBL/GenBank/DDBJ whole genome shotgun (WGS) entry which is preliminary data.</text>
</comment>
<organism evidence="1 2">
    <name type="scientific">Dreissena polymorpha</name>
    <name type="common">Zebra mussel</name>
    <name type="synonym">Mytilus polymorpha</name>
    <dbReference type="NCBI Taxonomy" id="45954"/>
    <lineage>
        <taxon>Eukaryota</taxon>
        <taxon>Metazoa</taxon>
        <taxon>Spiralia</taxon>
        <taxon>Lophotrochozoa</taxon>
        <taxon>Mollusca</taxon>
        <taxon>Bivalvia</taxon>
        <taxon>Autobranchia</taxon>
        <taxon>Heteroconchia</taxon>
        <taxon>Euheterodonta</taxon>
        <taxon>Imparidentia</taxon>
        <taxon>Neoheterodontei</taxon>
        <taxon>Myida</taxon>
        <taxon>Dreissenoidea</taxon>
        <taxon>Dreissenidae</taxon>
        <taxon>Dreissena</taxon>
    </lineage>
</organism>
<dbReference type="PANTHER" id="PTHR10704:SF44">
    <property type="entry name" value="LD35051P-RELATED"/>
    <property type="match status" value="1"/>
</dbReference>
<reference evidence="1" key="2">
    <citation type="submission" date="2020-11" db="EMBL/GenBank/DDBJ databases">
        <authorList>
            <person name="McCartney M.A."/>
            <person name="Auch B."/>
            <person name="Kono T."/>
            <person name="Mallez S."/>
            <person name="Becker A."/>
            <person name="Gohl D.M."/>
            <person name="Silverstein K.A.T."/>
            <person name="Koren S."/>
            <person name="Bechman K.B."/>
            <person name="Herman A."/>
            <person name="Abrahante J.E."/>
            <person name="Garbe J."/>
        </authorList>
    </citation>
    <scope>NUCLEOTIDE SEQUENCE</scope>
    <source>
        <strain evidence="1">Duluth1</strain>
        <tissue evidence="1">Whole animal</tissue>
    </source>
</reference>
<name>A0A9D4JZQ9_DREPO</name>
<dbReference type="PANTHER" id="PTHR10704">
    <property type="entry name" value="CARBOHYDRATE SULFOTRANSFERASE"/>
    <property type="match status" value="1"/>
</dbReference>
<evidence type="ECO:0008006" key="3">
    <source>
        <dbReference type="Google" id="ProtNLM"/>
    </source>
</evidence>
<dbReference type="SUPFAM" id="SSF52540">
    <property type="entry name" value="P-loop containing nucleoside triphosphate hydrolases"/>
    <property type="match status" value="1"/>
</dbReference>
<dbReference type="Pfam" id="PF13469">
    <property type="entry name" value="Sulfotransfer_3"/>
    <property type="match status" value="1"/>
</dbReference>
<accession>A0A9D4JZQ9</accession>
<evidence type="ECO:0000313" key="2">
    <source>
        <dbReference type="Proteomes" id="UP000828390"/>
    </source>
</evidence>
<dbReference type="GO" id="GO:0006790">
    <property type="term" value="P:sulfur compound metabolic process"/>
    <property type="evidence" value="ECO:0007669"/>
    <property type="project" value="TreeGrafter"/>
</dbReference>
<proteinExistence type="predicted"/>